<evidence type="ECO:0000313" key="3">
    <source>
        <dbReference type="Proteomes" id="UP000029665"/>
    </source>
</evidence>
<dbReference type="Proteomes" id="UP000029665">
    <property type="component" value="Unassembled WGS sequence"/>
</dbReference>
<organism evidence="2 3">
    <name type="scientific">Pycnoporus cinnabarinus</name>
    <name type="common">Cinnabar-red polypore</name>
    <name type="synonym">Trametes cinnabarina</name>
    <dbReference type="NCBI Taxonomy" id="5643"/>
    <lineage>
        <taxon>Eukaryota</taxon>
        <taxon>Fungi</taxon>
        <taxon>Dikarya</taxon>
        <taxon>Basidiomycota</taxon>
        <taxon>Agaricomycotina</taxon>
        <taxon>Agaricomycetes</taxon>
        <taxon>Polyporales</taxon>
        <taxon>Polyporaceae</taxon>
        <taxon>Trametes</taxon>
    </lineage>
</organism>
<reference evidence="2" key="1">
    <citation type="submission" date="2014-01" db="EMBL/GenBank/DDBJ databases">
        <title>The genome of the white-rot fungus Pycnoporus cinnabarinus: a basidiomycete model with a versatile arsenal for lignocellulosic biomass breakdown.</title>
        <authorList>
            <person name="Levasseur A."/>
            <person name="Lomascolo A."/>
            <person name="Ruiz-Duenas F.J."/>
            <person name="Uzan E."/>
            <person name="Piumi F."/>
            <person name="Kues U."/>
            <person name="Ram A.F.J."/>
            <person name="Murat C."/>
            <person name="Haon M."/>
            <person name="Benoit I."/>
            <person name="Arfi Y."/>
            <person name="Chevret D."/>
            <person name="Drula E."/>
            <person name="Kwon M.J."/>
            <person name="Gouret P."/>
            <person name="Lesage-Meessen L."/>
            <person name="Lombard V."/>
            <person name="Mariette J."/>
            <person name="Noirot C."/>
            <person name="Park J."/>
            <person name="Patyshakuliyeva A."/>
            <person name="Wieneger R.A.B."/>
            <person name="Wosten H.A.B."/>
            <person name="Martin F."/>
            <person name="Coutinho P.M."/>
            <person name="de Vries R."/>
            <person name="Martinez A.T."/>
            <person name="Klopp C."/>
            <person name="Pontarotti P."/>
            <person name="Henrissat B."/>
            <person name="Record E."/>
        </authorList>
    </citation>
    <scope>NUCLEOTIDE SEQUENCE [LARGE SCALE GENOMIC DNA]</scope>
    <source>
        <strain evidence="2">BRFM137</strain>
    </source>
</reference>
<evidence type="ECO:0000256" key="1">
    <source>
        <dbReference type="SAM" id="MobiDB-lite"/>
    </source>
</evidence>
<dbReference type="AlphaFoldDB" id="A0A060SV03"/>
<feature type="compositionally biased region" description="Pro residues" evidence="1">
    <location>
        <begin position="88"/>
        <end position="107"/>
    </location>
</feature>
<evidence type="ECO:0000313" key="2">
    <source>
        <dbReference type="EMBL" id="CDO77981.1"/>
    </source>
</evidence>
<sequence length="118" mass="11784">MSTASQKTHPPSTSLHCPLDEVDIPGGPAMADKPPEDVPVEPVLLDQGADDWDDSAPPAPPAPPPAPPTPPAGQREHSPAAPERAPSLPAPPAPAPVVPQPPAPAAPAPASLCPTVCP</sequence>
<keyword evidence="3" id="KW-1185">Reference proteome</keyword>
<name>A0A060SV03_PYCCI</name>
<gene>
    <name evidence="2" type="ORF">BN946_scf184811.g2</name>
</gene>
<feature type="compositionally biased region" description="Polar residues" evidence="1">
    <location>
        <begin position="1"/>
        <end position="15"/>
    </location>
</feature>
<feature type="compositionally biased region" description="Pro residues" evidence="1">
    <location>
        <begin position="57"/>
        <end position="71"/>
    </location>
</feature>
<dbReference type="EMBL" id="CCBP010000587">
    <property type="protein sequence ID" value="CDO77981.1"/>
    <property type="molecule type" value="Genomic_DNA"/>
</dbReference>
<accession>A0A060SV03</accession>
<feature type="region of interest" description="Disordered" evidence="1">
    <location>
        <begin position="1"/>
        <end position="118"/>
    </location>
</feature>
<comment type="caution">
    <text evidence="2">The sequence shown here is derived from an EMBL/GenBank/DDBJ whole genome shotgun (WGS) entry which is preliminary data.</text>
</comment>
<proteinExistence type="predicted"/>
<protein>
    <submittedName>
        <fullName evidence="2">Uncharacterized protein</fullName>
    </submittedName>
</protein>
<dbReference type="HOGENOM" id="CLU_2074333_0_0_1"/>